<name>A0A8B7Q3Y5_HIPAR</name>
<dbReference type="AlphaFoldDB" id="A0A8B7Q3Y5"/>
<feature type="compositionally biased region" description="Gly residues" evidence="2">
    <location>
        <begin position="79"/>
        <end position="91"/>
    </location>
</feature>
<dbReference type="Proteomes" id="UP000694851">
    <property type="component" value="Unplaced"/>
</dbReference>
<feature type="region of interest" description="Disordered" evidence="2">
    <location>
        <begin position="1"/>
        <end position="117"/>
    </location>
</feature>
<evidence type="ECO:0000313" key="3">
    <source>
        <dbReference type="Proteomes" id="UP000694851"/>
    </source>
</evidence>
<proteinExistence type="inferred from homology"/>
<keyword evidence="3" id="KW-1185">Reference proteome</keyword>
<dbReference type="PANTHER" id="PTHR31283:SF16">
    <property type="entry name" value="CTAG2 LIKE 2"/>
    <property type="match status" value="1"/>
</dbReference>
<evidence type="ECO:0000313" key="4">
    <source>
        <dbReference type="RefSeq" id="XP_019483156.1"/>
    </source>
</evidence>
<protein>
    <submittedName>
        <fullName evidence="4">EKC/KEOPS complex subunit LAGE3-like isoform X1</fullName>
    </submittedName>
</protein>
<dbReference type="GO" id="GO:0070525">
    <property type="term" value="P:tRNA threonylcarbamoyladenosine metabolic process"/>
    <property type="evidence" value="ECO:0007669"/>
    <property type="project" value="TreeGrafter"/>
</dbReference>
<evidence type="ECO:0000256" key="1">
    <source>
        <dbReference type="ARBA" id="ARBA00007073"/>
    </source>
</evidence>
<feature type="compositionally biased region" description="Gly residues" evidence="2">
    <location>
        <begin position="29"/>
        <end position="60"/>
    </location>
</feature>
<dbReference type="Gene3D" id="3.30.310.50">
    <property type="entry name" value="Alpha-D-phosphohexomutase, C-terminal domain"/>
    <property type="match status" value="1"/>
</dbReference>
<sequence length="249" mass="25246">MDSEGNRAVAAALVQAADEGAGEAPGAQGSPGGPEGLGLAGIAEGQGGPGGPCGPSGAGGPDDQSGPGSPNDQDDNNQGGPGVLGGPGVGAEGSAAEDAPSVVRAAHASGPGGDAAAGAVGPGNQHVVFMVTVPFESFLEAEMASLAMETDIQHPWQGVQKEVTVNGSVLVVRWIAEDTDRLRVSIYSFLERLSVVFRNIQLIRHLLPTGSSLIHLLFTVSPIASFPRVPDKQVRQTSLKEVHTDLPNR</sequence>
<dbReference type="InterPro" id="IPR015419">
    <property type="entry name" value="CTAG/Pcc1"/>
</dbReference>
<dbReference type="KEGG" id="hai:109373604"/>
<accession>A0A8B7Q3Y5</accession>
<dbReference type="GO" id="GO:0000408">
    <property type="term" value="C:EKC/KEOPS complex"/>
    <property type="evidence" value="ECO:0007669"/>
    <property type="project" value="TreeGrafter"/>
</dbReference>
<evidence type="ECO:0000256" key="2">
    <source>
        <dbReference type="SAM" id="MobiDB-lite"/>
    </source>
</evidence>
<dbReference type="OrthoDB" id="9629153at2759"/>
<dbReference type="PANTHER" id="PTHR31283">
    <property type="entry name" value="EKC/KEOPS COMPLEX SUBUNIT PCC1 FAMILY MEMBER"/>
    <property type="match status" value="1"/>
</dbReference>
<reference evidence="4" key="1">
    <citation type="submission" date="2025-08" db="UniProtKB">
        <authorList>
            <consortium name="RefSeq"/>
        </authorList>
    </citation>
    <scope>IDENTIFICATION</scope>
    <source>
        <tissue evidence="4">Muscle</tissue>
    </source>
</reference>
<comment type="similarity">
    <text evidence="1">Belongs to the CTAG/PCC1 family.</text>
</comment>
<organism evidence="3 4">
    <name type="scientific">Hipposideros armiger</name>
    <name type="common">Great Himalayan leaf-nosed bat</name>
    <dbReference type="NCBI Taxonomy" id="186990"/>
    <lineage>
        <taxon>Eukaryota</taxon>
        <taxon>Metazoa</taxon>
        <taxon>Chordata</taxon>
        <taxon>Craniata</taxon>
        <taxon>Vertebrata</taxon>
        <taxon>Euteleostomi</taxon>
        <taxon>Mammalia</taxon>
        <taxon>Eutheria</taxon>
        <taxon>Laurasiatheria</taxon>
        <taxon>Chiroptera</taxon>
        <taxon>Yinpterochiroptera</taxon>
        <taxon>Rhinolophoidea</taxon>
        <taxon>Hipposideridae</taxon>
        <taxon>Hipposideros</taxon>
    </lineage>
</organism>
<dbReference type="Pfam" id="PF09341">
    <property type="entry name" value="Pcc1"/>
    <property type="match status" value="1"/>
</dbReference>
<feature type="compositionally biased region" description="Low complexity" evidence="2">
    <location>
        <begin position="8"/>
        <end position="28"/>
    </location>
</feature>
<feature type="compositionally biased region" description="Low complexity" evidence="2">
    <location>
        <begin position="61"/>
        <end position="71"/>
    </location>
</feature>
<dbReference type="RefSeq" id="XP_019483156.1">
    <property type="nucleotide sequence ID" value="XM_019627611.1"/>
</dbReference>
<gene>
    <name evidence="4" type="primary">LOC109373604</name>
</gene>
<dbReference type="GeneID" id="109373604"/>